<feature type="compositionally biased region" description="Basic and acidic residues" evidence="1">
    <location>
        <begin position="60"/>
        <end position="69"/>
    </location>
</feature>
<accession>T2GG02</accession>
<evidence type="ECO:0000313" key="3">
    <source>
        <dbReference type="Proteomes" id="UP000016587"/>
    </source>
</evidence>
<feature type="region of interest" description="Disordered" evidence="1">
    <location>
        <begin position="60"/>
        <end position="99"/>
    </location>
</feature>
<feature type="compositionally biased region" description="Acidic residues" evidence="1">
    <location>
        <begin position="80"/>
        <end position="90"/>
    </location>
</feature>
<proteinExistence type="predicted"/>
<organism evidence="2 3">
    <name type="scientific">Megalodesulfovibrio gigas (strain ATCC 19364 / DSM 1382 / NCIMB 9332 / VKM B-1759)</name>
    <name type="common">Desulfovibrio gigas</name>
    <dbReference type="NCBI Taxonomy" id="1121448"/>
    <lineage>
        <taxon>Bacteria</taxon>
        <taxon>Pseudomonadati</taxon>
        <taxon>Thermodesulfobacteriota</taxon>
        <taxon>Desulfovibrionia</taxon>
        <taxon>Desulfovibrionales</taxon>
        <taxon>Desulfovibrionaceae</taxon>
        <taxon>Megalodesulfovibrio</taxon>
    </lineage>
</organism>
<evidence type="ECO:0000313" key="2">
    <source>
        <dbReference type="EMBL" id="AGW14897.1"/>
    </source>
</evidence>
<dbReference type="RefSeq" id="WP_021761990.1">
    <property type="nucleotide sequence ID" value="NC_022444.1"/>
</dbReference>
<reference evidence="3" key="2">
    <citation type="submission" date="2013-07" db="EMBL/GenBank/DDBJ databases">
        <authorList>
            <person name="Morais-Silva F.O."/>
            <person name="Rezende A.M."/>
            <person name="Pimentel C."/>
            <person name="Resende D.M."/>
            <person name="Santos C.I."/>
            <person name="Clemente C."/>
            <person name="de Oliveira L.M."/>
            <person name="da Silva S.M."/>
            <person name="Costa D.A."/>
            <person name="Varela-Raposo A."/>
            <person name="Horacio E.C.A."/>
            <person name="Matos M."/>
            <person name="Flores O."/>
            <person name="Ruiz J.C."/>
            <person name="Rodrigues-Pousada C."/>
        </authorList>
    </citation>
    <scope>NUCLEOTIDE SEQUENCE [LARGE SCALE GENOMIC DNA]</scope>
    <source>
        <strain evidence="3">ATCC 19364 / DSM 1382 / NCIMB 9332 / VKM B-1759</strain>
    </source>
</reference>
<keyword evidence="3" id="KW-1185">Reference proteome</keyword>
<reference evidence="2 3" key="1">
    <citation type="journal article" date="2013" name="J. Bacteriol.">
        <title>Roles of HynAB and Ech, the only two hydrogenases found in the model sulfate reducer Desulfovibrio gigas.</title>
        <authorList>
            <person name="Morais-Silva F.O."/>
            <person name="Santos C.I."/>
            <person name="Rodrigues R."/>
            <person name="Pereira I.A."/>
            <person name="Rodrigues-Pousada C."/>
        </authorList>
    </citation>
    <scope>NUCLEOTIDE SEQUENCE [LARGE SCALE GENOMIC DNA]</scope>
    <source>
        <strain evidence="3">ATCC 19364 / DSM 1382 / NCIMB 9332 / VKM B-1759</strain>
    </source>
</reference>
<dbReference type="EMBL" id="CP006585">
    <property type="protein sequence ID" value="AGW14897.1"/>
    <property type="molecule type" value="Genomic_DNA"/>
</dbReference>
<dbReference type="KEGG" id="dgg:DGI_3188"/>
<name>T2GG02_MEGG1</name>
<sequence>MPGMHDITAQLAAVEEKLHFLHQSITACRGAPLTPEALAGLAHIVSDLVRSVQETRRDVDGIRGREDIHCPGGTGLPDAPAEDAADDDDIQEQRRHGAA</sequence>
<dbReference type="HOGENOM" id="CLU_2315705_0_0_7"/>
<dbReference type="PATRIC" id="fig|1121448.10.peg.3146"/>
<dbReference type="STRING" id="1121448.DGI_3188"/>
<gene>
    <name evidence="2" type="ORF">DGI_3188</name>
</gene>
<protein>
    <submittedName>
        <fullName evidence="2">Uncharacterized protein</fullName>
    </submittedName>
</protein>
<evidence type="ECO:0000256" key="1">
    <source>
        <dbReference type="SAM" id="MobiDB-lite"/>
    </source>
</evidence>
<dbReference type="Proteomes" id="UP000016587">
    <property type="component" value="Chromosome"/>
</dbReference>
<dbReference type="AlphaFoldDB" id="T2GG02"/>